<dbReference type="PANTHER" id="PTHR42760">
    <property type="entry name" value="SHORT-CHAIN DEHYDROGENASES/REDUCTASES FAMILY MEMBER"/>
    <property type="match status" value="1"/>
</dbReference>
<feature type="domain" description="Ketoreductase" evidence="2">
    <location>
        <begin position="14"/>
        <end position="188"/>
    </location>
</feature>
<dbReference type="RefSeq" id="WP_148595003.1">
    <property type="nucleotide sequence ID" value="NZ_CP042997.1"/>
</dbReference>
<evidence type="ECO:0000256" key="1">
    <source>
        <dbReference type="ARBA" id="ARBA00006484"/>
    </source>
</evidence>
<accession>A0A5B9W4U9</accession>
<dbReference type="FunFam" id="3.40.50.720:FF:000084">
    <property type="entry name" value="Short-chain dehydrogenase reductase"/>
    <property type="match status" value="1"/>
</dbReference>
<dbReference type="Pfam" id="PF13561">
    <property type="entry name" value="adh_short_C2"/>
    <property type="match status" value="1"/>
</dbReference>
<evidence type="ECO:0000259" key="2">
    <source>
        <dbReference type="SMART" id="SM00822"/>
    </source>
</evidence>
<organism evidence="3 4">
    <name type="scientific">Aquisphaera giovannonii</name>
    <dbReference type="NCBI Taxonomy" id="406548"/>
    <lineage>
        <taxon>Bacteria</taxon>
        <taxon>Pseudomonadati</taxon>
        <taxon>Planctomycetota</taxon>
        <taxon>Planctomycetia</taxon>
        <taxon>Isosphaerales</taxon>
        <taxon>Isosphaeraceae</taxon>
        <taxon>Aquisphaera</taxon>
    </lineage>
</organism>
<keyword evidence="4" id="KW-1185">Reference proteome</keyword>
<dbReference type="PROSITE" id="PS00061">
    <property type="entry name" value="ADH_SHORT"/>
    <property type="match status" value="1"/>
</dbReference>
<dbReference type="OrthoDB" id="9803333at2"/>
<gene>
    <name evidence="3" type="primary">gno</name>
    <name evidence="3" type="ORF">OJF2_37200</name>
</gene>
<dbReference type="InterPro" id="IPR020904">
    <property type="entry name" value="Sc_DH/Rdtase_CS"/>
</dbReference>
<reference evidence="3 4" key="1">
    <citation type="submission" date="2019-08" db="EMBL/GenBank/DDBJ databases">
        <title>Deep-cultivation of Planctomycetes and their phenomic and genomic characterization uncovers novel biology.</title>
        <authorList>
            <person name="Wiegand S."/>
            <person name="Jogler M."/>
            <person name="Boedeker C."/>
            <person name="Pinto D."/>
            <person name="Vollmers J."/>
            <person name="Rivas-Marin E."/>
            <person name="Kohn T."/>
            <person name="Peeters S.H."/>
            <person name="Heuer A."/>
            <person name="Rast P."/>
            <person name="Oberbeckmann S."/>
            <person name="Bunk B."/>
            <person name="Jeske O."/>
            <person name="Meyerdierks A."/>
            <person name="Storesund J.E."/>
            <person name="Kallscheuer N."/>
            <person name="Luecker S."/>
            <person name="Lage O.M."/>
            <person name="Pohl T."/>
            <person name="Merkel B.J."/>
            <person name="Hornburger P."/>
            <person name="Mueller R.-W."/>
            <person name="Bruemmer F."/>
            <person name="Labrenz M."/>
            <person name="Spormann A.M."/>
            <person name="Op den Camp H."/>
            <person name="Overmann J."/>
            <person name="Amann R."/>
            <person name="Jetten M.S.M."/>
            <person name="Mascher T."/>
            <person name="Medema M.H."/>
            <person name="Devos D.P."/>
            <person name="Kaster A.-K."/>
            <person name="Ovreas L."/>
            <person name="Rohde M."/>
            <person name="Galperin M.Y."/>
            <person name="Jogler C."/>
        </authorList>
    </citation>
    <scope>NUCLEOTIDE SEQUENCE [LARGE SCALE GENOMIC DNA]</scope>
    <source>
        <strain evidence="3 4">OJF2</strain>
    </source>
</reference>
<name>A0A5B9W4U9_9BACT</name>
<dbReference type="Proteomes" id="UP000324233">
    <property type="component" value="Chromosome"/>
</dbReference>
<dbReference type="InterPro" id="IPR057326">
    <property type="entry name" value="KR_dom"/>
</dbReference>
<dbReference type="AlphaFoldDB" id="A0A5B9W4U9"/>
<evidence type="ECO:0000313" key="3">
    <source>
        <dbReference type="EMBL" id="QEH35175.1"/>
    </source>
</evidence>
<dbReference type="PRINTS" id="PR00081">
    <property type="entry name" value="GDHRDH"/>
</dbReference>
<dbReference type="GO" id="GO:0008874">
    <property type="term" value="F:gluconate 5-dehydrogenase activity"/>
    <property type="evidence" value="ECO:0007669"/>
    <property type="project" value="UniProtKB-EC"/>
</dbReference>
<sequence>MSDSLDRYFSLSGKVALVTGASGGIGRALAAGLAGAGAAVALHGRSEGALAETALAVERAGATSLRLVADLSDPGSCDRVVAACVEGLGRLDVLVNCAGMNRRKPMDEFTGEDFDAIVGVNLRAPFLLSRAARRAMKAQGGGKVVHVASLTSSVGLARTAIYGMTKAALAQLAKTQAVEWAADNIQVNCLAPGFILTPLTEGLWSDPGRMAWLKGRVPARRPGEPDEMVAAVLLMAGPGSSYLTGQMITVDGGFLAGGSWDDDGPGAVE</sequence>
<keyword evidence="3" id="KW-0560">Oxidoreductase</keyword>
<protein>
    <submittedName>
        <fullName evidence="3">Gluconate 5-dehydrogenase</fullName>
        <ecNumber evidence="3">1.1.1.69</ecNumber>
    </submittedName>
</protein>
<dbReference type="InterPro" id="IPR002347">
    <property type="entry name" value="SDR_fam"/>
</dbReference>
<proteinExistence type="inferred from homology"/>
<dbReference type="SMART" id="SM00822">
    <property type="entry name" value="PKS_KR"/>
    <property type="match status" value="1"/>
</dbReference>
<dbReference type="PRINTS" id="PR00080">
    <property type="entry name" value="SDRFAMILY"/>
</dbReference>
<dbReference type="InterPro" id="IPR036291">
    <property type="entry name" value="NAD(P)-bd_dom_sf"/>
</dbReference>
<dbReference type="EMBL" id="CP042997">
    <property type="protein sequence ID" value="QEH35175.1"/>
    <property type="molecule type" value="Genomic_DNA"/>
</dbReference>
<dbReference type="KEGG" id="agv:OJF2_37200"/>
<dbReference type="SUPFAM" id="SSF51735">
    <property type="entry name" value="NAD(P)-binding Rossmann-fold domains"/>
    <property type="match status" value="1"/>
</dbReference>
<comment type="similarity">
    <text evidence="1">Belongs to the short-chain dehydrogenases/reductases (SDR) family.</text>
</comment>
<dbReference type="EC" id="1.1.1.69" evidence="3"/>
<dbReference type="Gene3D" id="3.40.50.720">
    <property type="entry name" value="NAD(P)-binding Rossmann-like Domain"/>
    <property type="match status" value="1"/>
</dbReference>
<evidence type="ECO:0000313" key="4">
    <source>
        <dbReference type="Proteomes" id="UP000324233"/>
    </source>
</evidence>